<dbReference type="OrthoDB" id="9801651at2"/>
<evidence type="ECO:0000256" key="2">
    <source>
        <dbReference type="ARBA" id="ARBA00004370"/>
    </source>
</evidence>
<keyword evidence="8" id="KW-0067">ATP-binding</keyword>
<protein>
    <recommendedName>
        <fullName evidence="3">histidine kinase</fullName>
        <ecNumber evidence="3">2.7.13.3</ecNumber>
    </recommendedName>
</protein>
<evidence type="ECO:0000256" key="5">
    <source>
        <dbReference type="ARBA" id="ARBA00022679"/>
    </source>
</evidence>
<dbReference type="Gene3D" id="1.10.287.130">
    <property type="match status" value="1"/>
</dbReference>
<dbReference type="Gene3D" id="3.30.450.20">
    <property type="entry name" value="PAS domain"/>
    <property type="match status" value="2"/>
</dbReference>
<dbReference type="InterPro" id="IPR035965">
    <property type="entry name" value="PAS-like_dom_sf"/>
</dbReference>
<keyword evidence="6" id="KW-0547">Nucleotide-binding</keyword>
<dbReference type="InterPro" id="IPR004358">
    <property type="entry name" value="Sig_transdc_His_kin-like_C"/>
</dbReference>
<dbReference type="InterPro" id="IPR036890">
    <property type="entry name" value="HATPase_C_sf"/>
</dbReference>
<feature type="domain" description="PAC" evidence="15">
    <location>
        <begin position="173"/>
        <end position="227"/>
    </location>
</feature>
<evidence type="ECO:0000256" key="8">
    <source>
        <dbReference type="ARBA" id="ARBA00022840"/>
    </source>
</evidence>
<dbReference type="FunFam" id="3.30.565.10:FF:000006">
    <property type="entry name" value="Sensor histidine kinase WalK"/>
    <property type="match status" value="1"/>
</dbReference>
<dbReference type="SMART" id="SM00091">
    <property type="entry name" value="PAS"/>
    <property type="match status" value="2"/>
</dbReference>
<comment type="caution">
    <text evidence="16">The sequence shown here is derived from an EMBL/GenBank/DDBJ whole genome shotgun (WGS) entry which is preliminary data.</text>
</comment>
<reference evidence="17" key="1">
    <citation type="submission" date="2018-05" db="EMBL/GenBank/DDBJ databases">
        <authorList>
            <person name="Li X."/>
        </authorList>
    </citation>
    <scope>NUCLEOTIDE SEQUENCE [LARGE SCALE GENOMIC DNA]</scope>
    <source>
        <strain evidence="17">HKS-05</strain>
    </source>
</reference>
<accession>A0A328AVZ0</accession>
<proteinExistence type="predicted"/>
<dbReference type="InterPro" id="IPR036097">
    <property type="entry name" value="HisK_dim/P_sf"/>
</dbReference>
<gene>
    <name evidence="16" type="ORF">DJ021_02540</name>
</gene>
<dbReference type="Gene3D" id="3.30.565.10">
    <property type="entry name" value="Histidine kinase-like ATPase, C-terminal domain"/>
    <property type="match status" value="1"/>
</dbReference>
<keyword evidence="5" id="KW-0808">Transferase</keyword>
<dbReference type="AlphaFoldDB" id="A0A328AVZ0"/>
<dbReference type="PANTHER" id="PTHR43047:SF72">
    <property type="entry name" value="OSMOSENSING HISTIDINE PROTEIN KINASE SLN1"/>
    <property type="match status" value="1"/>
</dbReference>
<evidence type="ECO:0000256" key="3">
    <source>
        <dbReference type="ARBA" id="ARBA00012438"/>
    </source>
</evidence>
<dbReference type="CDD" id="cd00130">
    <property type="entry name" value="PAS"/>
    <property type="match status" value="1"/>
</dbReference>
<dbReference type="PANTHER" id="PTHR43047">
    <property type="entry name" value="TWO-COMPONENT HISTIDINE PROTEIN KINASE"/>
    <property type="match status" value="1"/>
</dbReference>
<dbReference type="FunFam" id="1.10.287.130:FF:000038">
    <property type="entry name" value="Sensory transduction histidine kinase"/>
    <property type="match status" value="1"/>
</dbReference>
<dbReference type="SUPFAM" id="SSF55785">
    <property type="entry name" value="PYP-like sensor domain (PAS domain)"/>
    <property type="match status" value="2"/>
</dbReference>
<dbReference type="EMBL" id="QFYP01000001">
    <property type="protein sequence ID" value="RAK58757.1"/>
    <property type="molecule type" value="Genomic_DNA"/>
</dbReference>
<evidence type="ECO:0000259" key="15">
    <source>
        <dbReference type="PROSITE" id="PS50113"/>
    </source>
</evidence>
<dbReference type="SMART" id="SM00387">
    <property type="entry name" value="HATPase_c"/>
    <property type="match status" value="1"/>
</dbReference>
<dbReference type="CDD" id="cd16922">
    <property type="entry name" value="HATPase_EvgS-ArcB-TorS-like"/>
    <property type="match status" value="1"/>
</dbReference>
<dbReference type="CDD" id="cd00082">
    <property type="entry name" value="HisKA"/>
    <property type="match status" value="1"/>
</dbReference>
<dbReference type="InterPro" id="IPR005467">
    <property type="entry name" value="His_kinase_dom"/>
</dbReference>
<organism evidence="16 17">
    <name type="scientific">Phenylobacterium hankyongense</name>
    <dbReference type="NCBI Taxonomy" id="1813876"/>
    <lineage>
        <taxon>Bacteria</taxon>
        <taxon>Pseudomonadati</taxon>
        <taxon>Pseudomonadota</taxon>
        <taxon>Alphaproteobacteria</taxon>
        <taxon>Caulobacterales</taxon>
        <taxon>Caulobacteraceae</taxon>
        <taxon>Phenylobacterium</taxon>
    </lineage>
</organism>
<evidence type="ECO:0000256" key="10">
    <source>
        <dbReference type="ARBA" id="ARBA00023136"/>
    </source>
</evidence>
<keyword evidence="4" id="KW-0597">Phosphoprotein</keyword>
<evidence type="ECO:0000256" key="7">
    <source>
        <dbReference type="ARBA" id="ARBA00022777"/>
    </source>
</evidence>
<sequence>MEERLSLARRGGENAADGGLQGRPDDRPPTQRFARIAVLSALLLLAVYTAAAVARLHTGPRTADEQTLWLLAPLVVTFGLGLLLLSESRRVERAHAAYNDSEQRFRLAVEAARCGIWEWDLTTDRIFMSDVTAALFSWRGGVVDGQQVLDRVSPGHRDGLRDALRSAAVYGGFDVSFRVPSLTGGRPVWIDARGQGFGDSPDGGYARIIGVALDVTEERMAQNRAQSAEIRLRDAIESVSEAFVLWDRFGRLVMCNRNYRSFFRLDPQILKPGAAREQVERCALAAVRQEFAALGDRAGVREAELVDGRWVQISERPTAEGGLVVTAADITAVKAQEEARRLNEEALRKAVANLERSQEQLSELARKYEAEKVRAEAANQAKSEFLANMSHELRTPLNAINGFSEIMFAEMYGPLGDRRYRDYARDILNSGQHLLALINDILDMSKIEAGKMSLRFEPMSIAEVVDDAARLMRNRAESAGLVLRLELGDLPEVEADYRAVKQVLLNLLSNAVKFTPRGGRITVVAERSDHPLGERVRIGVRDTGIGISAEDLVRLARPFEQIESQQAKTQQGTGLGLALTNSLVEMHGGLFELRSAPGQGTTAAFSLPVRQTGLALARIGTAAA</sequence>
<dbReference type="GO" id="GO:0000155">
    <property type="term" value="F:phosphorelay sensor kinase activity"/>
    <property type="evidence" value="ECO:0007669"/>
    <property type="project" value="InterPro"/>
</dbReference>
<keyword evidence="13" id="KW-1133">Transmembrane helix</keyword>
<name>A0A328AVZ0_9CAUL</name>
<evidence type="ECO:0000256" key="1">
    <source>
        <dbReference type="ARBA" id="ARBA00000085"/>
    </source>
</evidence>
<dbReference type="SMART" id="SM00388">
    <property type="entry name" value="HisKA"/>
    <property type="match status" value="1"/>
</dbReference>
<dbReference type="GO" id="GO:0009927">
    <property type="term" value="F:histidine phosphotransfer kinase activity"/>
    <property type="evidence" value="ECO:0007669"/>
    <property type="project" value="TreeGrafter"/>
</dbReference>
<keyword evidence="11" id="KW-0175">Coiled coil</keyword>
<dbReference type="EC" id="2.7.13.3" evidence="3"/>
<dbReference type="Proteomes" id="UP000249842">
    <property type="component" value="Unassembled WGS sequence"/>
</dbReference>
<evidence type="ECO:0000259" key="14">
    <source>
        <dbReference type="PROSITE" id="PS50109"/>
    </source>
</evidence>
<evidence type="ECO:0000256" key="6">
    <source>
        <dbReference type="ARBA" id="ARBA00022741"/>
    </source>
</evidence>
<evidence type="ECO:0000256" key="4">
    <source>
        <dbReference type="ARBA" id="ARBA00022553"/>
    </source>
</evidence>
<dbReference type="Pfam" id="PF02518">
    <property type="entry name" value="HATPase_c"/>
    <property type="match status" value="1"/>
</dbReference>
<comment type="subcellular location">
    <subcellularLocation>
        <location evidence="2">Membrane</location>
    </subcellularLocation>
</comment>
<keyword evidence="13" id="KW-0812">Transmembrane</keyword>
<dbReference type="PROSITE" id="PS50109">
    <property type="entry name" value="HIS_KIN"/>
    <property type="match status" value="1"/>
</dbReference>
<evidence type="ECO:0000256" key="9">
    <source>
        <dbReference type="ARBA" id="ARBA00023012"/>
    </source>
</evidence>
<evidence type="ECO:0000313" key="17">
    <source>
        <dbReference type="Proteomes" id="UP000249842"/>
    </source>
</evidence>
<keyword evidence="17" id="KW-1185">Reference proteome</keyword>
<dbReference type="GO" id="GO:0005886">
    <property type="term" value="C:plasma membrane"/>
    <property type="evidence" value="ECO:0007669"/>
    <property type="project" value="TreeGrafter"/>
</dbReference>
<dbReference type="InterPro" id="IPR013767">
    <property type="entry name" value="PAS_fold"/>
</dbReference>
<feature type="region of interest" description="Disordered" evidence="12">
    <location>
        <begin position="1"/>
        <end position="28"/>
    </location>
</feature>
<keyword evidence="9" id="KW-0902">Two-component regulatory system</keyword>
<feature type="transmembrane region" description="Helical" evidence="13">
    <location>
        <begin position="33"/>
        <end position="54"/>
    </location>
</feature>
<keyword evidence="10 13" id="KW-0472">Membrane</keyword>
<feature type="compositionally biased region" description="Basic and acidic residues" evidence="12">
    <location>
        <begin position="1"/>
        <end position="12"/>
    </location>
</feature>
<dbReference type="Pfam" id="PF00512">
    <property type="entry name" value="HisKA"/>
    <property type="match status" value="1"/>
</dbReference>
<dbReference type="InterPro" id="IPR000700">
    <property type="entry name" value="PAS-assoc_C"/>
</dbReference>
<keyword evidence="7" id="KW-0418">Kinase</keyword>
<dbReference type="SUPFAM" id="SSF47384">
    <property type="entry name" value="Homodimeric domain of signal transducing histidine kinase"/>
    <property type="match status" value="1"/>
</dbReference>
<dbReference type="Pfam" id="PF12860">
    <property type="entry name" value="PAS_7"/>
    <property type="match status" value="1"/>
</dbReference>
<comment type="catalytic activity">
    <reaction evidence="1">
        <text>ATP + protein L-histidine = ADP + protein N-phospho-L-histidine.</text>
        <dbReference type="EC" id="2.7.13.3"/>
    </reaction>
</comment>
<feature type="domain" description="Histidine kinase" evidence="14">
    <location>
        <begin position="388"/>
        <end position="611"/>
    </location>
</feature>
<dbReference type="GO" id="GO:0005524">
    <property type="term" value="F:ATP binding"/>
    <property type="evidence" value="ECO:0007669"/>
    <property type="project" value="UniProtKB-KW"/>
</dbReference>
<evidence type="ECO:0000256" key="12">
    <source>
        <dbReference type="SAM" id="MobiDB-lite"/>
    </source>
</evidence>
<evidence type="ECO:0000256" key="13">
    <source>
        <dbReference type="SAM" id="Phobius"/>
    </source>
</evidence>
<dbReference type="SUPFAM" id="SSF55874">
    <property type="entry name" value="ATPase domain of HSP90 chaperone/DNA topoisomerase II/histidine kinase"/>
    <property type="match status" value="1"/>
</dbReference>
<dbReference type="GO" id="GO:0006355">
    <property type="term" value="P:regulation of DNA-templated transcription"/>
    <property type="evidence" value="ECO:0007669"/>
    <property type="project" value="InterPro"/>
</dbReference>
<evidence type="ECO:0000313" key="16">
    <source>
        <dbReference type="EMBL" id="RAK58757.1"/>
    </source>
</evidence>
<dbReference type="InterPro" id="IPR003594">
    <property type="entry name" value="HATPase_dom"/>
</dbReference>
<dbReference type="Pfam" id="PF00989">
    <property type="entry name" value="PAS"/>
    <property type="match status" value="1"/>
</dbReference>
<feature type="coiled-coil region" evidence="11">
    <location>
        <begin position="325"/>
        <end position="381"/>
    </location>
</feature>
<dbReference type="PROSITE" id="PS50113">
    <property type="entry name" value="PAC"/>
    <property type="match status" value="1"/>
</dbReference>
<feature type="transmembrane region" description="Helical" evidence="13">
    <location>
        <begin position="66"/>
        <end position="85"/>
    </location>
</feature>
<dbReference type="InterPro" id="IPR003661">
    <property type="entry name" value="HisK_dim/P_dom"/>
</dbReference>
<evidence type="ECO:0000256" key="11">
    <source>
        <dbReference type="SAM" id="Coils"/>
    </source>
</evidence>
<dbReference type="PRINTS" id="PR00344">
    <property type="entry name" value="BCTRLSENSOR"/>
</dbReference>
<dbReference type="InterPro" id="IPR000014">
    <property type="entry name" value="PAS"/>
</dbReference>